<name>A0A0B8QMP7_LACLL</name>
<dbReference type="FunFam" id="3.30.200.20:FF:000035">
    <property type="entry name" value="Serine/threonine protein kinase Stk1"/>
    <property type="match status" value="1"/>
</dbReference>
<dbReference type="EC" id="2.7.11.1" evidence="1"/>
<evidence type="ECO:0000256" key="4">
    <source>
        <dbReference type="ARBA" id="ARBA00022741"/>
    </source>
</evidence>
<evidence type="ECO:0000256" key="1">
    <source>
        <dbReference type="ARBA" id="ARBA00012513"/>
    </source>
</evidence>
<dbReference type="PROSITE" id="PS50011">
    <property type="entry name" value="PROTEIN_KINASE_DOM"/>
    <property type="match status" value="1"/>
</dbReference>
<feature type="domain" description="PASTA" evidence="13">
    <location>
        <begin position="362"/>
        <end position="429"/>
    </location>
</feature>
<dbReference type="SUPFAM" id="SSF56112">
    <property type="entry name" value="Protein kinase-like (PK-like)"/>
    <property type="match status" value="1"/>
</dbReference>
<comment type="catalytic activity">
    <reaction evidence="8">
        <text>L-seryl-[protein] + ATP = O-phospho-L-seryl-[protein] + ADP + H(+)</text>
        <dbReference type="Rhea" id="RHEA:17989"/>
        <dbReference type="Rhea" id="RHEA-COMP:9863"/>
        <dbReference type="Rhea" id="RHEA-COMP:11604"/>
        <dbReference type="ChEBI" id="CHEBI:15378"/>
        <dbReference type="ChEBI" id="CHEBI:29999"/>
        <dbReference type="ChEBI" id="CHEBI:30616"/>
        <dbReference type="ChEBI" id="CHEBI:83421"/>
        <dbReference type="ChEBI" id="CHEBI:456216"/>
        <dbReference type="EC" id="2.7.11.1"/>
    </reaction>
</comment>
<dbReference type="PROSITE" id="PS00108">
    <property type="entry name" value="PROTEIN_KINASE_ST"/>
    <property type="match status" value="1"/>
</dbReference>
<dbReference type="Pfam" id="PF03793">
    <property type="entry name" value="PASTA"/>
    <property type="match status" value="3"/>
</dbReference>
<keyword evidence="4 9" id="KW-0547">Nucleotide-binding</keyword>
<evidence type="ECO:0000256" key="6">
    <source>
        <dbReference type="ARBA" id="ARBA00022840"/>
    </source>
</evidence>
<keyword evidence="6 9" id="KW-0067">ATP-binding</keyword>
<feature type="transmembrane region" description="Helical" evidence="11">
    <location>
        <begin position="340"/>
        <end position="360"/>
    </location>
</feature>
<dbReference type="Gene3D" id="3.30.10.20">
    <property type="match status" value="3"/>
</dbReference>
<dbReference type="PROSITE" id="PS51178">
    <property type="entry name" value="PASTA"/>
    <property type="match status" value="3"/>
</dbReference>
<dbReference type="InterPro" id="IPR017441">
    <property type="entry name" value="Protein_kinase_ATP_BS"/>
</dbReference>
<reference evidence="14 15" key="1">
    <citation type="submission" date="2015-01" db="EMBL/GenBank/DDBJ databases">
        <title>Lactococcus lactis subsp.lactis JCM 5805 whole genome shotgun sequence.</title>
        <authorList>
            <person name="Fujii T."/>
            <person name="Tomita Y."/>
            <person name="Ikushima S."/>
            <person name="Fujiwara D."/>
        </authorList>
    </citation>
    <scope>NUCLEOTIDE SEQUENCE [LARGE SCALE GENOMIC DNA]</scope>
    <source>
        <strain evidence="14 15">JCM 5805</strain>
    </source>
</reference>
<dbReference type="Gene3D" id="1.10.510.10">
    <property type="entry name" value="Transferase(Phosphotransferase) domain 1"/>
    <property type="match status" value="1"/>
</dbReference>
<evidence type="ECO:0000259" key="13">
    <source>
        <dbReference type="PROSITE" id="PS51178"/>
    </source>
</evidence>
<dbReference type="GO" id="GO:0004674">
    <property type="term" value="F:protein serine/threonine kinase activity"/>
    <property type="evidence" value="ECO:0007669"/>
    <property type="project" value="UniProtKB-KW"/>
</dbReference>
<feature type="domain" description="Protein kinase" evidence="12">
    <location>
        <begin position="13"/>
        <end position="276"/>
    </location>
</feature>
<dbReference type="CDD" id="cd14014">
    <property type="entry name" value="STKc_PknB_like"/>
    <property type="match status" value="1"/>
</dbReference>
<dbReference type="SMART" id="SM00220">
    <property type="entry name" value="S_TKc"/>
    <property type="match status" value="1"/>
</dbReference>
<dbReference type="CDD" id="cd06577">
    <property type="entry name" value="PASTA_pknB"/>
    <property type="match status" value="3"/>
</dbReference>
<keyword evidence="11" id="KW-1133">Transmembrane helix</keyword>
<dbReference type="Proteomes" id="UP000031847">
    <property type="component" value="Unassembled WGS sequence"/>
</dbReference>
<evidence type="ECO:0000256" key="8">
    <source>
        <dbReference type="ARBA" id="ARBA00048679"/>
    </source>
</evidence>
<evidence type="ECO:0000256" key="2">
    <source>
        <dbReference type="ARBA" id="ARBA00022527"/>
    </source>
</evidence>
<feature type="binding site" evidence="9">
    <location>
        <position position="43"/>
    </location>
    <ligand>
        <name>ATP</name>
        <dbReference type="ChEBI" id="CHEBI:30616"/>
    </ligand>
</feature>
<dbReference type="NCBIfam" id="NF033483">
    <property type="entry name" value="PknB_PASTA_kin"/>
    <property type="match status" value="1"/>
</dbReference>
<keyword evidence="11" id="KW-0812">Transmembrane</keyword>
<comment type="caution">
    <text evidence="14">The sequence shown here is derived from an EMBL/GenBank/DDBJ whole genome shotgun (WGS) entry which is preliminary data.</text>
</comment>
<feature type="compositionally biased region" description="Low complexity" evidence="10">
    <location>
        <begin position="580"/>
        <end position="628"/>
    </location>
</feature>
<keyword evidence="2 14" id="KW-0723">Serine/threonine-protein kinase</keyword>
<feature type="region of interest" description="Disordered" evidence="10">
    <location>
        <begin position="465"/>
        <end position="491"/>
    </location>
</feature>
<dbReference type="InterPro" id="IPR011009">
    <property type="entry name" value="Kinase-like_dom_sf"/>
</dbReference>
<dbReference type="Gene3D" id="3.30.200.20">
    <property type="entry name" value="Phosphorylase Kinase, domain 1"/>
    <property type="match status" value="1"/>
</dbReference>
<protein>
    <recommendedName>
        <fullName evidence="1">non-specific serine/threonine protein kinase</fullName>
        <ecNumber evidence="1">2.7.11.1</ecNumber>
    </recommendedName>
</protein>
<dbReference type="EMBL" id="BBSI01000037">
    <property type="protein sequence ID" value="GAM81305.1"/>
    <property type="molecule type" value="Genomic_DNA"/>
</dbReference>
<accession>A0A0B8QMP7</accession>
<evidence type="ECO:0000259" key="12">
    <source>
        <dbReference type="PROSITE" id="PS50011"/>
    </source>
</evidence>
<feature type="domain" description="PASTA" evidence="13">
    <location>
        <begin position="504"/>
        <end position="575"/>
    </location>
</feature>
<dbReference type="GO" id="GO:0005524">
    <property type="term" value="F:ATP binding"/>
    <property type="evidence" value="ECO:0007669"/>
    <property type="project" value="UniProtKB-UniRule"/>
</dbReference>
<feature type="region of interest" description="Disordered" evidence="10">
    <location>
        <begin position="306"/>
        <end position="330"/>
    </location>
</feature>
<dbReference type="InterPro" id="IPR008271">
    <property type="entry name" value="Ser/Thr_kinase_AS"/>
</dbReference>
<evidence type="ECO:0000256" key="11">
    <source>
        <dbReference type="SAM" id="Phobius"/>
    </source>
</evidence>
<evidence type="ECO:0000256" key="3">
    <source>
        <dbReference type="ARBA" id="ARBA00022679"/>
    </source>
</evidence>
<evidence type="ECO:0000256" key="7">
    <source>
        <dbReference type="ARBA" id="ARBA00047899"/>
    </source>
</evidence>
<dbReference type="SMART" id="SM00740">
    <property type="entry name" value="PASTA"/>
    <property type="match status" value="3"/>
</dbReference>
<evidence type="ECO:0000256" key="5">
    <source>
        <dbReference type="ARBA" id="ARBA00022777"/>
    </source>
</evidence>
<evidence type="ECO:0000313" key="14">
    <source>
        <dbReference type="EMBL" id="GAM81305.1"/>
    </source>
</evidence>
<dbReference type="FunFam" id="1.10.510.10:FF:000021">
    <property type="entry name" value="Serine/threonine protein kinase"/>
    <property type="match status" value="1"/>
</dbReference>
<proteinExistence type="predicted"/>
<dbReference type="AlphaFoldDB" id="A0A0B8QMP7"/>
<comment type="catalytic activity">
    <reaction evidence="7">
        <text>L-threonyl-[protein] + ATP = O-phospho-L-threonyl-[protein] + ADP + H(+)</text>
        <dbReference type="Rhea" id="RHEA:46608"/>
        <dbReference type="Rhea" id="RHEA-COMP:11060"/>
        <dbReference type="Rhea" id="RHEA-COMP:11605"/>
        <dbReference type="ChEBI" id="CHEBI:15378"/>
        <dbReference type="ChEBI" id="CHEBI:30013"/>
        <dbReference type="ChEBI" id="CHEBI:30616"/>
        <dbReference type="ChEBI" id="CHEBI:61977"/>
        <dbReference type="ChEBI" id="CHEBI:456216"/>
        <dbReference type="EC" id="2.7.11.1"/>
    </reaction>
</comment>
<organism evidence="14 15">
    <name type="scientific">Lactococcus lactis subsp. lactis</name>
    <name type="common">Streptococcus lactis</name>
    <dbReference type="NCBI Taxonomy" id="1360"/>
    <lineage>
        <taxon>Bacteria</taxon>
        <taxon>Bacillati</taxon>
        <taxon>Bacillota</taxon>
        <taxon>Bacilli</taxon>
        <taxon>Lactobacillales</taxon>
        <taxon>Streptococcaceae</taxon>
        <taxon>Lactococcus</taxon>
    </lineage>
</organism>
<feature type="domain" description="PASTA" evidence="13">
    <location>
        <begin position="431"/>
        <end position="503"/>
    </location>
</feature>
<evidence type="ECO:0000256" key="9">
    <source>
        <dbReference type="PROSITE-ProRule" id="PRU10141"/>
    </source>
</evidence>
<feature type="region of interest" description="Disordered" evidence="10">
    <location>
        <begin position="578"/>
        <end position="628"/>
    </location>
</feature>
<keyword evidence="11" id="KW-0472">Membrane</keyword>
<sequence>MMIQIGKIFADRYRIIKEIGRGGMANVYQGEDTFLGDRLVAIKVLRSNFENDDIAIARFQREAFAMAELSHPNIVGISDVGEFESQQYIVMEFVDGMTLKQYINQNAPLANDEAIEIITEILSAMDMAHSHGIIHRDLKPQNVLVSSSGTVKVTDFGIAKALSETSLTQTNTMFGSVHYLSPERTRGSNATVQSDIYAIGIILFELLTGQIPFDGDSAVAIALKHFQESIPSIINLNPEVPQALENVVIKATAKDIKNRYTDVEEMMTDVATSTSLDRRGEEKLVFNKDHDETKIMPANLINPYDTKPLIDKKEDNDSQTDEKAASSEVVNKNKKSKKGLIIGLIILLLVVGGATLAWVVSTPTNVKIPNVTNSTLDQAKSKIKDAKLKVGTVHKQQSSTIAEGNVIKTDPTSGTTVRSNSSVDIYVSTGNEDIIKMKDFVGEKIDEAMATLLKDYGIDESQVTQTSVPSDSYPAGTIIKQSPKKGSSFDTKGSEKITFEVSSGKQVEVPDYKPNGQYMTYSQYQAALKAAGFTNITLDPQATTNQQADGYVYSVYPTVGASVDPTQEIVITYSVYTAPSSSSTTSESTTTPETSSSTTSSTSSSTTSQPSTDNNNSSKESSTTSSSS</sequence>
<dbReference type="InterPro" id="IPR000719">
    <property type="entry name" value="Prot_kinase_dom"/>
</dbReference>
<dbReference type="PROSITE" id="PS00107">
    <property type="entry name" value="PROTEIN_KINASE_ATP"/>
    <property type="match status" value="1"/>
</dbReference>
<dbReference type="PANTHER" id="PTHR43289">
    <property type="entry name" value="MITOGEN-ACTIVATED PROTEIN KINASE KINASE KINASE 20-RELATED"/>
    <property type="match status" value="1"/>
</dbReference>
<dbReference type="PANTHER" id="PTHR43289:SF34">
    <property type="entry name" value="SERINE_THREONINE-PROTEIN KINASE YBDM-RELATED"/>
    <property type="match status" value="1"/>
</dbReference>
<feature type="compositionally biased region" description="Basic and acidic residues" evidence="10">
    <location>
        <begin position="308"/>
        <end position="325"/>
    </location>
</feature>
<evidence type="ECO:0000256" key="10">
    <source>
        <dbReference type="SAM" id="MobiDB-lite"/>
    </source>
</evidence>
<evidence type="ECO:0000313" key="15">
    <source>
        <dbReference type="Proteomes" id="UP000031847"/>
    </source>
</evidence>
<dbReference type="InterPro" id="IPR005543">
    <property type="entry name" value="PASTA_dom"/>
</dbReference>
<gene>
    <name evidence="14" type="ORF">JCM5805K_2427</name>
</gene>
<keyword evidence="3" id="KW-0808">Transferase</keyword>
<dbReference type="Pfam" id="PF00069">
    <property type="entry name" value="Pkinase"/>
    <property type="match status" value="1"/>
</dbReference>
<keyword evidence="5 14" id="KW-0418">Kinase</keyword>